<comment type="similarity">
    <text evidence="12 13">Belongs to the DnaG primase family.</text>
</comment>
<dbReference type="Pfam" id="PF08278">
    <property type="entry name" value="DnaG_DnaB_bind"/>
    <property type="match status" value="1"/>
</dbReference>
<evidence type="ECO:0000256" key="1">
    <source>
        <dbReference type="ARBA" id="ARBA00022478"/>
    </source>
</evidence>
<gene>
    <name evidence="12" type="primary">dnaG</name>
    <name evidence="16" type="ORF">SAMN05421881_102822</name>
</gene>
<evidence type="ECO:0000256" key="7">
    <source>
        <dbReference type="ARBA" id="ARBA00022771"/>
    </source>
</evidence>
<dbReference type="CDD" id="cd03364">
    <property type="entry name" value="TOPRIM_DnaG_primases"/>
    <property type="match status" value="1"/>
</dbReference>
<protein>
    <recommendedName>
        <fullName evidence="12 13">DNA primase</fullName>
        <ecNumber evidence="12">2.7.7.101</ecNumber>
    </recommendedName>
</protein>
<keyword evidence="5 12" id="KW-0235">DNA replication</keyword>
<dbReference type="SUPFAM" id="SSF56731">
    <property type="entry name" value="DNA primase core"/>
    <property type="match status" value="1"/>
</dbReference>
<dbReference type="FunFam" id="3.90.980.10:FF:000001">
    <property type="entry name" value="DNA primase"/>
    <property type="match status" value="1"/>
</dbReference>
<organism evidence="16 17">
    <name type="scientific">Nitrosomonas halophila</name>
    <dbReference type="NCBI Taxonomy" id="44576"/>
    <lineage>
        <taxon>Bacteria</taxon>
        <taxon>Pseudomonadati</taxon>
        <taxon>Pseudomonadota</taxon>
        <taxon>Betaproteobacteria</taxon>
        <taxon>Nitrosomonadales</taxon>
        <taxon>Nitrosomonadaceae</taxon>
        <taxon>Nitrosomonas</taxon>
    </lineage>
</organism>
<sequence length="598" mass="66054">MIEQSFIQDLLARIDIVDVVARHLPLKKAGANFTACCPFHNEKTPSFTVSPSKQFYHCFGCGRHGNAINFLMEHGGMSFVEAVEHIAAHAGVQIPVNTESSSVVATPVSVDKAGATASNAPSASTLHERMEAAAKYYREQLKQSESAIDYLRRRGVSGQTALRFGIGYAPPDWQNLLAVFADYPVNDTGHALVQAGLVVGHEGKKNYDRFRNRIMFPIKGQKGKIVGFGGRVLDGSEPKYLNSPETPLFTKGRELYNLASAGAAIRQSGRVVVVEGYMDVVMLAQHGIENVVATLGTATTSVHVQKLMRYTDEIVFCFDGDEAGKKAAWRALENSLAQLKDGKDIKFLFLPEKEDPDSYVRAHGKSAFEAQIERALPLSLFLCNELSRRVNLGTSEGRARLVQQAGPLLSQITAPVFAYMLMKRLSELAGIEPSQLAVFLKFKHKNLSPAAPPRRPAVSRPLSVTPCRRLIQILLHDAAYVKKIDSSLLAMRAEGDDEMALLAVLIEFLQASPVPVDELTPAMLSAHFDQTPYRTLLDQIVSDTPIQETDWDIEAEFIGGVERLRDVQRKSRMTELHNKPLHLLTPEERKELQRLSVS</sequence>
<keyword evidence="8 12" id="KW-0862">Zinc</keyword>
<evidence type="ECO:0000256" key="11">
    <source>
        <dbReference type="ARBA" id="ARBA00023163"/>
    </source>
</evidence>
<evidence type="ECO:0000259" key="15">
    <source>
        <dbReference type="PROSITE" id="PS50880"/>
    </source>
</evidence>
<dbReference type="Pfam" id="PF10410">
    <property type="entry name" value="DnaB_bind"/>
    <property type="match status" value="1"/>
</dbReference>
<evidence type="ECO:0000256" key="12">
    <source>
        <dbReference type="HAMAP-Rule" id="MF_00974"/>
    </source>
</evidence>
<dbReference type="InterPro" id="IPR030846">
    <property type="entry name" value="DnaG_bac"/>
</dbReference>
<dbReference type="Proteomes" id="UP000198640">
    <property type="component" value="Unassembled WGS sequence"/>
</dbReference>
<dbReference type="GO" id="GO:0008270">
    <property type="term" value="F:zinc ion binding"/>
    <property type="evidence" value="ECO:0007669"/>
    <property type="project" value="UniProtKB-UniRule"/>
</dbReference>
<dbReference type="Gene3D" id="3.90.980.10">
    <property type="entry name" value="DNA primase, catalytic core, N-terminal domain"/>
    <property type="match status" value="1"/>
</dbReference>
<dbReference type="InterPro" id="IPR050219">
    <property type="entry name" value="DnaG_primase"/>
</dbReference>
<name>A0A1H3ISE1_9PROT</name>
<dbReference type="GO" id="GO:0005737">
    <property type="term" value="C:cytoplasm"/>
    <property type="evidence" value="ECO:0007669"/>
    <property type="project" value="TreeGrafter"/>
</dbReference>
<evidence type="ECO:0000256" key="6">
    <source>
        <dbReference type="ARBA" id="ARBA00022723"/>
    </source>
</evidence>
<dbReference type="PANTHER" id="PTHR30313:SF2">
    <property type="entry name" value="DNA PRIMASE"/>
    <property type="match status" value="1"/>
</dbReference>
<comment type="domain">
    <text evidence="12">Contains an N-terminal zinc-binding domain, a central core domain that contains the primase activity, and a C-terminal DnaB-binding domain.</text>
</comment>
<reference evidence="16 17" key="1">
    <citation type="submission" date="2016-10" db="EMBL/GenBank/DDBJ databases">
        <authorList>
            <person name="de Groot N.N."/>
        </authorList>
    </citation>
    <scope>NUCLEOTIDE SEQUENCE [LARGE SCALE GENOMIC DNA]</scope>
    <source>
        <strain evidence="16 17">Nm1</strain>
    </source>
</reference>
<dbReference type="SMART" id="SM00493">
    <property type="entry name" value="TOPRIM"/>
    <property type="match status" value="1"/>
</dbReference>
<evidence type="ECO:0000256" key="3">
    <source>
        <dbReference type="ARBA" id="ARBA00022679"/>
    </source>
</evidence>
<dbReference type="InterPro" id="IPR036977">
    <property type="entry name" value="DNA_primase_Znf_CHC2"/>
</dbReference>
<dbReference type="GO" id="GO:1990077">
    <property type="term" value="C:primosome complex"/>
    <property type="evidence" value="ECO:0007669"/>
    <property type="project" value="UniProtKB-KW"/>
</dbReference>
<dbReference type="Gene3D" id="1.10.860.10">
    <property type="entry name" value="DNAb Helicase, Chain A"/>
    <property type="match status" value="1"/>
</dbReference>
<evidence type="ECO:0000256" key="9">
    <source>
        <dbReference type="ARBA" id="ARBA00022842"/>
    </source>
</evidence>
<keyword evidence="4 12" id="KW-0548">Nucleotidyltransferase</keyword>
<comment type="catalytic activity">
    <reaction evidence="12">
        <text>ssDNA + n NTP = ssDNA/pppN(pN)n-1 hybrid + (n-1) diphosphate.</text>
        <dbReference type="EC" id="2.7.7.101"/>
    </reaction>
</comment>
<evidence type="ECO:0000256" key="5">
    <source>
        <dbReference type="ARBA" id="ARBA00022705"/>
    </source>
</evidence>
<comment type="cofactor">
    <cofactor evidence="12 13 14">
        <name>Zn(2+)</name>
        <dbReference type="ChEBI" id="CHEBI:29105"/>
    </cofactor>
    <text evidence="12 13 14">Binds 1 zinc ion per monomer.</text>
</comment>
<proteinExistence type="inferred from homology"/>
<evidence type="ECO:0000256" key="13">
    <source>
        <dbReference type="PIRNR" id="PIRNR002811"/>
    </source>
</evidence>
<comment type="subunit">
    <text evidence="12">Monomer. Interacts with DnaB.</text>
</comment>
<evidence type="ECO:0000256" key="4">
    <source>
        <dbReference type="ARBA" id="ARBA00022695"/>
    </source>
</evidence>
<keyword evidence="9" id="KW-0460">Magnesium</keyword>
<dbReference type="RefSeq" id="WP_090414038.1">
    <property type="nucleotide sequence ID" value="NZ_FNOY01000028.1"/>
</dbReference>
<dbReference type="GO" id="GO:0006269">
    <property type="term" value="P:DNA replication, synthesis of primer"/>
    <property type="evidence" value="ECO:0007669"/>
    <property type="project" value="UniProtKB-UniRule"/>
</dbReference>
<dbReference type="Gene3D" id="1.20.50.20">
    <property type="entry name" value="DnaG, RNA polymerase domain, helical bundle"/>
    <property type="match status" value="1"/>
</dbReference>
<dbReference type="Pfam" id="PF01807">
    <property type="entry name" value="Zn_ribbon_DnaG"/>
    <property type="match status" value="1"/>
</dbReference>
<dbReference type="OrthoDB" id="9803773at2"/>
<dbReference type="GO" id="GO:0003677">
    <property type="term" value="F:DNA binding"/>
    <property type="evidence" value="ECO:0007669"/>
    <property type="project" value="UniProtKB-KW"/>
</dbReference>
<dbReference type="InterPro" id="IPR006295">
    <property type="entry name" value="DNA_primase_DnaG"/>
</dbReference>
<evidence type="ECO:0000313" key="16">
    <source>
        <dbReference type="EMBL" id="SDY30601.1"/>
    </source>
</evidence>
<dbReference type="InterPro" id="IPR034151">
    <property type="entry name" value="TOPRIM_DnaG_bac"/>
</dbReference>
<comment type="function">
    <text evidence="12 13">RNA polymerase that catalyzes the synthesis of short RNA molecules used as primers for DNA polymerase during DNA replication.</text>
</comment>
<accession>A0A1H3ISE1</accession>
<keyword evidence="3 12" id="KW-0808">Transferase</keyword>
<dbReference type="InterPro" id="IPR002694">
    <property type="entry name" value="Znf_CHC2"/>
</dbReference>
<evidence type="ECO:0000256" key="10">
    <source>
        <dbReference type="ARBA" id="ARBA00023125"/>
    </source>
</evidence>
<dbReference type="EC" id="2.7.7.101" evidence="12"/>
<keyword evidence="7 12" id="KW-0863">Zinc-finger</keyword>
<evidence type="ECO:0000256" key="14">
    <source>
        <dbReference type="PIRSR" id="PIRSR002811-1"/>
    </source>
</evidence>
<dbReference type="STRING" id="44576.SAMN05421881_102822"/>
<dbReference type="GO" id="GO:0000428">
    <property type="term" value="C:DNA-directed RNA polymerase complex"/>
    <property type="evidence" value="ECO:0007669"/>
    <property type="project" value="UniProtKB-KW"/>
</dbReference>
<dbReference type="Pfam" id="PF13155">
    <property type="entry name" value="Toprim_2"/>
    <property type="match status" value="1"/>
</dbReference>
<dbReference type="InterPro" id="IPR006171">
    <property type="entry name" value="TOPRIM_dom"/>
</dbReference>
<dbReference type="SUPFAM" id="SSF57783">
    <property type="entry name" value="Zinc beta-ribbon"/>
    <property type="match status" value="1"/>
</dbReference>
<feature type="domain" description="Toprim" evidence="15">
    <location>
        <begin position="269"/>
        <end position="351"/>
    </location>
</feature>
<dbReference type="InterPro" id="IPR016136">
    <property type="entry name" value="DNA_helicase_N/primase_C"/>
</dbReference>
<dbReference type="FunFam" id="3.40.1360.10:FF:000002">
    <property type="entry name" value="DNA primase"/>
    <property type="match status" value="1"/>
</dbReference>
<feature type="zinc finger region" description="CHC2-type" evidence="12 14">
    <location>
        <begin position="37"/>
        <end position="61"/>
    </location>
</feature>
<evidence type="ECO:0000256" key="2">
    <source>
        <dbReference type="ARBA" id="ARBA00022515"/>
    </source>
</evidence>
<dbReference type="FunFam" id="3.90.580.10:FF:000001">
    <property type="entry name" value="DNA primase"/>
    <property type="match status" value="1"/>
</dbReference>
<keyword evidence="2 12" id="KW-0639">Primosome</keyword>
<dbReference type="InterPro" id="IPR013173">
    <property type="entry name" value="DNA_primase_DnaG_DnaB-bd_dom"/>
</dbReference>
<dbReference type="PANTHER" id="PTHR30313">
    <property type="entry name" value="DNA PRIMASE"/>
    <property type="match status" value="1"/>
</dbReference>
<dbReference type="InterPro" id="IPR019475">
    <property type="entry name" value="DNA_primase_DnaB-bd"/>
</dbReference>
<dbReference type="Pfam" id="PF08275">
    <property type="entry name" value="DNAG_N"/>
    <property type="match status" value="1"/>
</dbReference>
<dbReference type="NCBIfam" id="TIGR01391">
    <property type="entry name" value="dnaG"/>
    <property type="match status" value="1"/>
</dbReference>
<dbReference type="EMBL" id="FNOY01000028">
    <property type="protein sequence ID" value="SDY30601.1"/>
    <property type="molecule type" value="Genomic_DNA"/>
</dbReference>
<dbReference type="AlphaFoldDB" id="A0A1H3ISE1"/>
<keyword evidence="17" id="KW-1185">Reference proteome</keyword>
<dbReference type="SMART" id="SM00400">
    <property type="entry name" value="ZnF_CHCC"/>
    <property type="match status" value="1"/>
</dbReference>
<keyword evidence="6 12" id="KW-0479">Metal-binding</keyword>
<dbReference type="PIRSF" id="PIRSF002811">
    <property type="entry name" value="DnaG"/>
    <property type="match status" value="1"/>
</dbReference>
<keyword evidence="1 12" id="KW-0240">DNA-directed RNA polymerase</keyword>
<dbReference type="HAMAP" id="MF_00974">
    <property type="entry name" value="DNA_primase_DnaG"/>
    <property type="match status" value="1"/>
</dbReference>
<evidence type="ECO:0000256" key="8">
    <source>
        <dbReference type="ARBA" id="ARBA00022833"/>
    </source>
</evidence>
<keyword evidence="10 12" id="KW-0238">DNA-binding</keyword>
<dbReference type="InterPro" id="IPR037068">
    <property type="entry name" value="DNA_primase_core_N_sf"/>
</dbReference>
<dbReference type="Gene3D" id="3.40.1360.10">
    <property type="match status" value="1"/>
</dbReference>
<dbReference type="Gene3D" id="3.90.580.10">
    <property type="entry name" value="Zinc finger, CHC2-type domain"/>
    <property type="match status" value="1"/>
</dbReference>
<keyword evidence="11 12" id="KW-0804">Transcription</keyword>
<dbReference type="SUPFAM" id="SSF117023">
    <property type="entry name" value="DNA primase DnaG, C-terminal domain"/>
    <property type="match status" value="1"/>
</dbReference>
<evidence type="ECO:0000313" key="17">
    <source>
        <dbReference type="Proteomes" id="UP000198640"/>
    </source>
</evidence>
<dbReference type="PROSITE" id="PS50880">
    <property type="entry name" value="TOPRIM"/>
    <property type="match status" value="1"/>
</dbReference>
<dbReference type="InterPro" id="IPR013264">
    <property type="entry name" value="DNAG_N"/>
</dbReference>
<dbReference type="GO" id="GO:0003899">
    <property type="term" value="F:DNA-directed RNA polymerase activity"/>
    <property type="evidence" value="ECO:0007669"/>
    <property type="project" value="UniProtKB-UniRule"/>
</dbReference>
<dbReference type="SMART" id="SM00766">
    <property type="entry name" value="DnaG_DnaB_bind"/>
    <property type="match status" value="1"/>
</dbReference>